<evidence type="ECO:0000256" key="2">
    <source>
        <dbReference type="ARBA" id="ARBA00005236"/>
    </source>
</evidence>
<feature type="transmembrane region" description="Helical" evidence="7">
    <location>
        <begin position="704"/>
        <end position="732"/>
    </location>
</feature>
<dbReference type="Proteomes" id="UP000316030">
    <property type="component" value="Unassembled WGS sequence"/>
</dbReference>
<evidence type="ECO:0000259" key="8">
    <source>
        <dbReference type="Pfam" id="PF02687"/>
    </source>
</evidence>
<feature type="transmembrane region" description="Helical" evidence="7">
    <location>
        <begin position="434"/>
        <end position="458"/>
    </location>
</feature>
<dbReference type="Pfam" id="PF02687">
    <property type="entry name" value="FtsX"/>
    <property type="match status" value="2"/>
</dbReference>
<proteinExistence type="inferred from homology"/>
<dbReference type="GO" id="GO:0098797">
    <property type="term" value="C:plasma membrane protein complex"/>
    <property type="evidence" value="ECO:0007669"/>
    <property type="project" value="TreeGrafter"/>
</dbReference>
<comment type="similarity">
    <text evidence="2">Belongs to the ABC-4 integral membrane protein family. LolC/E subfamily.</text>
</comment>
<protein>
    <submittedName>
        <fullName evidence="10">Putative ABC transport system permease protein</fullName>
    </submittedName>
</protein>
<dbReference type="PANTHER" id="PTHR30489:SF0">
    <property type="entry name" value="LIPOPROTEIN-RELEASING SYSTEM TRANSMEMBRANE PROTEIN LOLE"/>
    <property type="match status" value="1"/>
</dbReference>
<feature type="transmembrane region" description="Helical" evidence="7">
    <location>
        <begin position="270"/>
        <end position="287"/>
    </location>
</feature>
<organism evidence="10 11">
    <name type="scientific">Thalassovita litoralis</name>
    <dbReference type="NCBI Taxonomy" id="1010611"/>
    <lineage>
        <taxon>Bacteria</taxon>
        <taxon>Pseudomonadati</taxon>
        <taxon>Pseudomonadota</taxon>
        <taxon>Alphaproteobacteria</taxon>
        <taxon>Rhodobacterales</taxon>
        <taxon>Roseobacteraceae</taxon>
        <taxon>Thalassovita</taxon>
    </lineage>
</organism>
<evidence type="ECO:0000313" key="10">
    <source>
        <dbReference type="EMBL" id="SMO67127.1"/>
    </source>
</evidence>
<keyword evidence="3" id="KW-1003">Cell membrane</keyword>
<dbReference type="OrthoDB" id="5137249at2"/>
<keyword evidence="4 7" id="KW-0812">Transmembrane</keyword>
<feature type="transmembrane region" description="Helical" evidence="7">
    <location>
        <begin position="318"/>
        <end position="343"/>
    </location>
</feature>
<evidence type="ECO:0000256" key="3">
    <source>
        <dbReference type="ARBA" id="ARBA00022475"/>
    </source>
</evidence>
<reference evidence="10 11" key="1">
    <citation type="submission" date="2017-05" db="EMBL/GenBank/DDBJ databases">
        <authorList>
            <person name="Varghese N."/>
            <person name="Submissions S."/>
        </authorList>
    </citation>
    <scope>NUCLEOTIDE SEQUENCE [LARGE SCALE GENOMIC DNA]</scope>
    <source>
        <strain evidence="10 11">DSM 29506</strain>
    </source>
</reference>
<keyword evidence="6 7" id="KW-0472">Membrane</keyword>
<feature type="domain" description="ABC3 transporter permease C-terminal" evidence="8">
    <location>
        <begin position="662"/>
        <end position="770"/>
    </location>
</feature>
<dbReference type="InterPro" id="IPR025857">
    <property type="entry name" value="MacB_PCD"/>
</dbReference>
<dbReference type="InterPro" id="IPR051447">
    <property type="entry name" value="Lipoprotein-release_system"/>
</dbReference>
<comment type="subcellular location">
    <subcellularLocation>
        <location evidence="1">Cell membrane</location>
        <topology evidence="1">Multi-pass membrane protein</topology>
    </subcellularLocation>
</comment>
<dbReference type="RefSeq" id="WP_142493096.1">
    <property type="nucleotide sequence ID" value="NZ_FXTO01000009.1"/>
</dbReference>
<feature type="domain" description="ABC3 transporter permease C-terminal" evidence="8">
    <location>
        <begin position="274"/>
        <end position="390"/>
    </location>
</feature>
<keyword evidence="5 7" id="KW-1133">Transmembrane helix</keyword>
<feature type="transmembrane region" description="Helical" evidence="7">
    <location>
        <begin position="363"/>
        <end position="386"/>
    </location>
</feature>
<sequence>MVSPLNRKLLRDLARIKGQAAAIGLVIALGVLMLVMMTGLVNTLDQTRLAYYDRYRLADVFAPVTRTPERMLDRLAALPGVAAVEGRVSGGALIDIGARELPVRAQALSLPDLGRPRLNDVYLVDGRLPDLGRADEILLLDGFAKARGLKLNDRLIATMNGTKRSFRITGFAQSPEFLYSTAPGEMVPDDARFAVFWMRQAALAAAYDMQGAFNQAIMALTRGTNEQAVILAADQILAPYGASGAYGLDDLMSNRFVSEEIKGLQSTSTVIPPIFLGVAAFLLYIVINRMVQAEREQIGLLKAFGYSSWEVSFHYLKLVLVIAVLGAIVGSIGGIAAGNSLAVVYQQYYKFPFLVFSVDPRSFVTGFAVSILTASVGSLFVLRGVFRLTPAVAMRPPAPPDYSRAFDLAARLKRWLDQPSRMVLRRLTRYPGRMLGAVVGIGTGLALSVASLTLMAGFDTTLDLSFNVMNRGDMNVSFTTTQTDKALLELGRLPGVEHVEPSRAVPAVFRNGTYSYRGAIEGRPEFPILSRVIDANETPVSMRREGVILSKPLADILHLSAGDMLTAEIREGRRPVLSLPVIGVAETLMGAPAFMEIGVLSRAMNEPGQITGATLTLDEARLDNLIDDLKAMPMIAGIALKSDTRDALVEIMNTGPGSVRYVMLAVAAIITFGIVYNSARIAFAERQRDLASLRVMGFTKAEASFVLLGELAVVTLAALPLGVGLGYGLTYLTVKGFSTDIYQIPVTFSPHSFGMAVSAVLVAAGVSGWLVKRELDRVDLVAALKTRD</sequence>
<gene>
    <name evidence="10" type="ORF">SAMN06265173_10930</name>
</gene>
<dbReference type="EMBL" id="FXTO01000009">
    <property type="protein sequence ID" value="SMO67127.1"/>
    <property type="molecule type" value="Genomic_DNA"/>
</dbReference>
<evidence type="ECO:0000256" key="5">
    <source>
        <dbReference type="ARBA" id="ARBA00022989"/>
    </source>
</evidence>
<evidence type="ECO:0000256" key="4">
    <source>
        <dbReference type="ARBA" id="ARBA00022692"/>
    </source>
</evidence>
<dbReference type="AlphaFoldDB" id="A0A521D638"/>
<feature type="domain" description="MacB-like periplasmic core" evidence="9">
    <location>
        <begin position="25"/>
        <end position="229"/>
    </location>
</feature>
<evidence type="ECO:0000256" key="1">
    <source>
        <dbReference type="ARBA" id="ARBA00004651"/>
    </source>
</evidence>
<feature type="transmembrane region" description="Helical" evidence="7">
    <location>
        <begin position="661"/>
        <end position="683"/>
    </location>
</feature>
<evidence type="ECO:0000313" key="11">
    <source>
        <dbReference type="Proteomes" id="UP000316030"/>
    </source>
</evidence>
<evidence type="ECO:0000259" key="9">
    <source>
        <dbReference type="Pfam" id="PF12704"/>
    </source>
</evidence>
<accession>A0A521D638</accession>
<dbReference type="GO" id="GO:0044874">
    <property type="term" value="P:lipoprotein localization to outer membrane"/>
    <property type="evidence" value="ECO:0007669"/>
    <property type="project" value="TreeGrafter"/>
</dbReference>
<dbReference type="InterPro" id="IPR003838">
    <property type="entry name" value="ABC3_permease_C"/>
</dbReference>
<feature type="transmembrane region" description="Helical" evidence="7">
    <location>
        <begin position="20"/>
        <end position="41"/>
    </location>
</feature>
<keyword evidence="11" id="KW-1185">Reference proteome</keyword>
<feature type="transmembrane region" description="Helical" evidence="7">
    <location>
        <begin position="752"/>
        <end position="771"/>
    </location>
</feature>
<dbReference type="PANTHER" id="PTHR30489">
    <property type="entry name" value="LIPOPROTEIN-RELEASING SYSTEM TRANSMEMBRANE PROTEIN LOLE"/>
    <property type="match status" value="1"/>
</dbReference>
<evidence type="ECO:0000256" key="6">
    <source>
        <dbReference type="ARBA" id="ARBA00023136"/>
    </source>
</evidence>
<dbReference type="Pfam" id="PF12704">
    <property type="entry name" value="MacB_PCD"/>
    <property type="match status" value="1"/>
</dbReference>
<name>A0A521D638_9RHOB</name>
<evidence type="ECO:0000256" key="7">
    <source>
        <dbReference type="SAM" id="Phobius"/>
    </source>
</evidence>